<dbReference type="Gene3D" id="3.90.1010.10">
    <property type="match status" value="1"/>
</dbReference>
<dbReference type="InterPro" id="IPR003808">
    <property type="entry name" value="Fe-S_metab-assoc_dom"/>
</dbReference>
<dbReference type="RefSeq" id="WP_208677925.1">
    <property type="nucleotide sequence ID" value="NZ_CP034671.2"/>
</dbReference>
<reference evidence="3" key="1">
    <citation type="submission" date="2024-01" db="EMBL/GenBank/DDBJ databases">
        <title>Synechococcus elongatus PCC 11802, a close yet different native of Synechococcus elongatus PCC 11801.</title>
        <authorList>
            <person name="Jaiswal D."/>
            <person name="Sengupta A."/>
            <person name="Sengupta S."/>
            <person name="Pakrasi H.B."/>
            <person name="Wangikar P."/>
        </authorList>
    </citation>
    <scope>NUCLEOTIDE SEQUENCE</scope>
    <source>
        <strain evidence="3">PCC 11802</strain>
    </source>
</reference>
<sequence length="141" mass="15676">MSPPAPLLALLQHIGQAPDPRQKLKLLVQLSEKLSLLPVQDRTPERKVFGCNTQVYVKSSVFDQQVSIQGWSDAFVVQGLLALLSRGFEGCAPQTILRLEPSFIQETGLNLSLTPSRTNGFLLIFHKIQMQIIQACYETSV</sequence>
<evidence type="ECO:0000256" key="1">
    <source>
        <dbReference type="ARBA" id="ARBA00010282"/>
    </source>
</evidence>
<accession>A0AAT9K0L2</accession>
<evidence type="ECO:0000259" key="2">
    <source>
        <dbReference type="Pfam" id="PF02657"/>
    </source>
</evidence>
<comment type="similarity">
    <text evidence="1">Belongs to the SufE family.</text>
</comment>
<protein>
    <submittedName>
        <fullName evidence="3">SufE family protein</fullName>
    </submittedName>
</protein>
<proteinExistence type="inferred from homology"/>
<dbReference type="SUPFAM" id="SSF82649">
    <property type="entry name" value="SufE/NifU"/>
    <property type="match status" value="1"/>
</dbReference>
<gene>
    <name evidence="3" type="ORF">EKO22_13630</name>
</gene>
<dbReference type="AlphaFoldDB" id="A0AAT9K0L2"/>
<dbReference type="EMBL" id="CP034671">
    <property type="protein sequence ID" value="QFZ93205.2"/>
    <property type="molecule type" value="Genomic_DNA"/>
</dbReference>
<dbReference type="Pfam" id="PF02657">
    <property type="entry name" value="SufE"/>
    <property type="match status" value="1"/>
</dbReference>
<organism evidence="3">
    <name type="scientific">Synechococcus elongatus PCC 11802</name>
    <dbReference type="NCBI Taxonomy" id="2283154"/>
    <lineage>
        <taxon>Bacteria</taxon>
        <taxon>Bacillati</taxon>
        <taxon>Cyanobacteriota</taxon>
        <taxon>Cyanophyceae</taxon>
        <taxon>Synechococcales</taxon>
        <taxon>Synechococcaceae</taxon>
        <taxon>Synechococcus</taxon>
    </lineage>
</organism>
<evidence type="ECO:0000313" key="3">
    <source>
        <dbReference type="EMBL" id="QFZ93205.2"/>
    </source>
</evidence>
<dbReference type="PANTHER" id="PTHR43597">
    <property type="entry name" value="SULFUR ACCEPTOR PROTEIN CSDE"/>
    <property type="match status" value="1"/>
</dbReference>
<feature type="domain" description="Fe-S metabolism associated" evidence="2">
    <location>
        <begin position="14"/>
        <end position="130"/>
    </location>
</feature>
<dbReference type="PANTHER" id="PTHR43597:SF5">
    <property type="entry name" value="SUFE-LIKE PROTEIN 2, CHLOROPLASTIC"/>
    <property type="match status" value="1"/>
</dbReference>
<name>A0AAT9K0L2_SYNEL</name>